<feature type="domain" description="Elongation factor EFG" evidence="5">
    <location>
        <begin position="243"/>
        <end position="306"/>
    </location>
</feature>
<dbReference type="GO" id="GO:0045727">
    <property type="term" value="P:positive regulation of translation"/>
    <property type="evidence" value="ECO:0007669"/>
    <property type="project" value="TreeGrafter"/>
</dbReference>
<protein>
    <submittedName>
        <fullName evidence="7">GTP binding elongation factor GUF1</fullName>
    </submittedName>
</protein>
<dbReference type="PANTHER" id="PTHR43512:SF7">
    <property type="entry name" value="TRANSLATION FACTOR GUF1, MITOCHONDRIAL"/>
    <property type="match status" value="1"/>
</dbReference>
<dbReference type="SUPFAM" id="SSF56219">
    <property type="entry name" value="DNase I-like"/>
    <property type="match status" value="1"/>
</dbReference>
<comment type="similarity">
    <text evidence="1">Belongs to the TRAFAC class translation factor GTPase superfamily. Classic translation factor GTPase family. LepA subfamily.</text>
</comment>
<dbReference type="Gene3D" id="3.30.70.240">
    <property type="match status" value="1"/>
</dbReference>
<dbReference type="InterPro" id="IPR000640">
    <property type="entry name" value="EFG_V-like"/>
</dbReference>
<evidence type="ECO:0000256" key="3">
    <source>
        <dbReference type="ARBA" id="ARBA00022801"/>
    </source>
</evidence>
<keyword evidence="2" id="KW-0547">Nucleotide-binding</keyword>
<dbReference type="GO" id="GO:0097177">
    <property type="term" value="F:mitochondrial ribosome binding"/>
    <property type="evidence" value="ECO:0007669"/>
    <property type="project" value="TreeGrafter"/>
</dbReference>
<feature type="domain" description="GTP-binding protein LepA C-terminal" evidence="6">
    <location>
        <begin position="314"/>
        <end position="408"/>
    </location>
</feature>
<evidence type="ECO:0000256" key="1">
    <source>
        <dbReference type="ARBA" id="ARBA00005454"/>
    </source>
</evidence>
<keyword evidence="8" id="KW-1185">Reference proteome</keyword>
<dbReference type="InterPro" id="IPR009000">
    <property type="entry name" value="Transl_B-barrel_sf"/>
</dbReference>
<dbReference type="Gene3D" id="3.60.10.10">
    <property type="entry name" value="Endonuclease/exonuclease/phosphatase"/>
    <property type="match status" value="1"/>
</dbReference>
<dbReference type="InterPro" id="IPR038363">
    <property type="entry name" value="LepA_C_sf"/>
</dbReference>
<dbReference type="SUPFAM" id="SSF50447">
    <property type="entry name" value="Translation proteins"/>
    <property type="match status" value="1"/>
</dbReference>
<dbReference type="Ensembl" id="ENSCCRT00000107099.1">
    <property type="protein sequence ID" value="ENSCCRP00000145686.1"/>
    <property type="gene ID" value="ENSCCRG00000079822.1"/>
</dbReference>
<dbReference type="SUPFAM" id="SSF54980">
    <property type="entry name" value="EF-G C-terminal domain-like"/>
    <property type="match status" value="1"/>
</dbReference>
<dbReference type="InterPro" id="IPR013842">
    <property type="entry name" value="LepA_CTD"/>
</dbReference>
<dbReference type="Proteomes" id="UP001108240">
    <property type="component" value="Unplaced"/>
</dbReference>
<keyword evidence="4" id="KW-0342">GTP-binding</keyword>
<reference evidence="7" key="2">
    <citation type="submission" date="2025-09" db="UniProtKB">
        <authorList>
            <consortium name="Ensembl"/>
        </authorList>
    </citation>
    <scope>IDENTIFICATION</scope>
</reference>
<dbReference type="InterPro" id="IPR036691">
    <property type="entry name" value="Endo/exonu/phosph_ase_sf"/>
</dbReference>
<name>A0A9J8AT75_CYPCA</name>
<dbReference type="GeneTree" id="ENSGT00550000074940"/>
<keyword evidence="3" id="KW-0378">Hydrolase</keyword>
<proteinExistence type="inferred from homology"/>
<dbReference type="CDD" id="cd03709">
    <property type="entry name" value="lepA_C"/>
    <property type="match status" value="1"/>
</dbReference>
<evidence type="ECO:0000313" key="8">
    <source>
        <dbReference type="Proteomes" id="UP001108240"/>
    </source>
</evidence>
<evidence type="ECO:0000256" key="2">
    <source>
        <dbReference type="ARBA" id="ARBA00022741"/>
    </source>
</evidence>
<dbReference type="InterPro" id="IPR035654">
    <property type="entry name" value="LepA_IV"/>
</dbReference>
<dbReference type="FunFam" id="3.30.70.2570:FF:000001">
    <property type="entry name" value="Translation factor GUF1, mitochondrial"/>
    <property type="match status" value="1"/>
</dbReference>
<evidence type="ECO:0000259" key="5">
    <source>
        <dbReference type="Pfam" id="PF00679"/>
    </source>
</evidence>
<dbReference type="Gene3D" id="3.30.70.2570">
    <property type="entry name" value="Elongation factor 4, C-terminal domain"/>
    <property type="match status" value="1"/>
</dbReference>
<dbReference type="PANTHER" id="PTHR43512">
    <property type="entry name" value="TRANSLATION FACTOR GUF1-RELATED"/>
    <property type="match status" value="1"/>
</dbReference>
<dbReference type="GO" id="GO:0005739">
    <property type="term" value="C:mitochondrion"/>
    <property type="evidence" value="ECO:0007669"/>
    <property type="project" value="TreeGrafter"/>
</dbReference>
<dbReference type="Pfam" id="PF06421">
    <property type="entry name" value="LepA_C"/>
    <property type="match status" value="1"/>
</dbReference>
<dbReference type="Pfam" id="PF00679">
    <property type="entry name" value="EFG_C"/>
    <property type="match status" value="1"/>
</dbReference>
<evidence type="ECO:0000313" key="7">
    <source>
        <dbReference type="Ensembl" id="ENSCCRP00000145686.1"/>
    </source>
</evidence>
<organism evidence="7 8">
    <name type="scientific">Cyprinus carpio carpio</name>
    <dbReference type="NCBI Taxonomy" id="630221"/>
    <lineage>
        <taxon>Eukaryota</taxon>
        <taxon>Metazoa</taxon>
        <taxon>Chordata</taxon>
        <taxon>Craniata</taxon>
        <taxon>Vertebrata</taxon>
        <taxon>Euteleostomi</taxon>
        <taxon>Actinopterygii</taxon>
        <taxon>Neopterygii</taxon>
        <taxon>Teleostei</taxon>
        <taxon>Ostariophysi</taxon>
        <taxon>Cypriniformes</taxon>
        <taxon>Cyprinidae</taxon>
        <taxon>Cyprininae</taxon>
        <taxon>Cyprinus</taxon>
    </lineage>
</organism>
<dbReference type="InterPro" id="IPR035647">
    <property type="entry name" value="EFG_III/V"/>
</dbReference>
<accession>A0A9J8AT75</accession>
<dbReference type="GO" id="GO:0005525">
    <property type="term" value="F:GTP binding"/>
    <property type="evidence" value="ECO:0007669"/>
    <property type="project" value="UniProtKB-KW"/>
</dbReference>
<dbReference type="InterPro" id="IPR006297">
    <property type="entry name" value="EF-4"/>
</dbReference>
<sequence length="408" mass="47056">LRKKITNCMFVSIIQREIQEQTVANFYLAFEAQLTIIPVMNKRVEKQIEKVFDIPKEECISMKVVKRIPDLRVEDPFKALFFDSTFDHYRGVVANIALCGGRVSRGDKIISAQLGNSYEVNELGLLRPNVHPTETLAASISPIMNNLMLRFCVVDICREMYPHQRLYMWSSKDRSKQSRIDYWLISQSLANSCKSVSIHATPLTDHSAVSIRISLSASLNFSSFPSYWKLNNSLLHFEDVKKKITLLIDRRAIQKNMFYIIDRRVMMKYIFPLNEIVMDFYDQLKSVSSGYACFDYEDAGYEAADLIKMDFLLSGRPVEELATIVHKDKAYSAGKARCERLKESIPRQMFEIAVQAAIGSKIITRENVTYQKNVLAKCLLKKQAEEKKKLRRIRNTDVLKDAFINVLK</sequence>
<dbReference type="Gene3D" id="2.40.30.10">
    <property type="entry name" value="Translation factors"/>
    <property type="match status" value="1"/>
</dbReference>
<dbReference type="AlphaFoldDB" id="A0A9J8AT75"/>
<dbReference type="GO" id="GO:0016787">
    <property type="term" value="F:hydrolase activity"/>
    <property type="evidence" value="ECO:0007669"/>
    <property type="project" value="UniProtKB-KW"/>
</dbReference>
<reference evidence="7" key="1">
    <citation type="submission" date="2025-08" db="UniProtKB">
        <authorList>
            <consortium name="Ensembl"/>
        </authorList>
    </citation>
    <scope>IDENTIFICATION</scope>
</reference>
<evidence type="ECO:0000256" key="4">
    <source>
        <dbReference type="ARBA" id="ARBA00023134"/>
    </source>
</evidence>
<evidence type="ECO:0000259" key="6">
    <source>
        <dbReference type="Pfam" id="PF06421"/>
    </source>
</evidence>